<evidence type="ECO:0000256" key="2">
    <source>
        <dbReference type="ARBA" id="ARBA00011123"/>
    </source>
</evidence>
<dbReference type="GO" id="GO:0005524">
    <property type="term" value="F:ATP binding"/>
    <property type="evidence" value="ECO:0007669"/>
    <property type="project" value="UniProtKB-KW"/>
</dbReference>
<comment type="catalytic activity">
    <reaction evidence="8 10">
        <text>L-aspartyl-tRNA(Asn) + L-glutamine + ATP + H2O = L-asparaginyl-tRNA(Asn) + L-glutamate + ADP + phosphate + 2 H(+)</text>
        <dbReference type="Rhea" id="RHEA:14513"/>
        <dbReference type="Rhea" id="RHEA-COMP:9674"/>
        <dbReference type="Rhea" id="RHEA-COMP:9677"/>
        <dbReference type="ChEBI" id="CHEBI:15377"/>
        <dbReference type="ChEBI" id="CHEBI:15378"/>
        <dbReference type="ChEBI" id="CHEBI:29985"/>
        <dbReference type="ChEBI" id="CHEBI:30616"/>
        <dbReference type="ChEBI" id="CHEBI:43474"/>
        <dbReference type="ChEBI" id="CHEBI:58359"/>
        <dbReference type="ChEBI" id="CHEBI:78515"/>
        <dbReference type="ChEBI" id="CHEBI:78516"/>
        <dbReference type="ChEBI" id="CHEBI:456216"/>
    </reaction>
</comment>
<dbReference type="Pfam" id="PF02637">
    <property type="entry name" value="GatB_Yqey"/>
    <property type="match status" value="1"/>
</dbReference>
<dbReference type="InterPro" id="IPR017959">
    <property type="entry name" value="Asn/Gln-tRNA_amidoTrfase_suB/E"/>
</dbReference>
<dbReference type="SUPFAM" id="SSF89095">
    <property type="entry name" value="GatB/YqeY motif"/>
    <property type="match status" value="1"/>
</dbReference>
<dbReference type="NCBIfam" id="NF004012">
    <property type="entry name" value="PRK05477.1-2"/>
    <property type="match status" value="1"/>
</dbReference>
<evidence type="ECO:0000256" key="8">
    <source>
        <dbReference type="ARBA" id="ARBA00047380"/>
    </source>
</evidence>
<evidence type="ECO:0000256" key="7">
    <source>
        <dbReference type="ARBA" id="ARBA00024799"/>
    </source>
</evidence>
<dbReference type="GO" id="GO:0006412">
    <property type="term" value="P:translation"/>
    <property type="evidence" value="ECO:0007669"/>
    <property type="project" value="UniProtKB-UniRule"/>
</dbReference>
<evidence type="ECO:0000256" key="6">
    <source>
        <dbReference type="ARBA" id="ARBA00022917"/>
    </source>
</evidence>
<keyword evidence="4 10" id="KW-0547">Nucleotide-binding</keyword>
<dbReference type="InterPro" id="IPR017958">
    <property type="entry name" value="Gln-tRNA_amidoTrfase_suB_CS"/>
</dbReference>
<evidence type="ECO:0000259" key="11">
    <source>
        <dbReference type="SMART" id="SM00845"/>
    </source>
</evidence>
<evidence type="ECO:0000256" key="5">
    <source>
        <dbReference type="ARBA" id="ARBA00022840"/>
    </source>
</evidence>
<dbReference type="PANTHER" id="PTHR11659:SF0">
    <property type="entry name" value="GLUTAMYL-TRNA(GLN) AMIDOTRANSFERASE SUBUNIT B, MITOCHONDRIAL"/>
    <property type="match status" value="1"/>
</dbReference>
<dbReference type="InterPro" id="IPR004413">
    <property type="entry name" value="GatB"/>
</dbReference>
<dbReference type="NCBIfam" id="NF004014">
    <property type="entry name" value="PRK05477.1-4"/>
    <property type="match status" value="1"/>
</dbReference>
<comment type="caution">
    <text evidence="12">The sequence shown here is derived from an EMBL/GenBank/DDBJ whole genome shotgun (WGS) entry which is preliminary data.</text>
</comment>
<comment type="subunit">
    <text evidence="2 10">Heterotrimer of A, B and C subunits.</text>
</comment>
<evidence type="ECO:0000256" key="4">
    <source>
        <dbReference type="ARBA" id="ARBA00022741"/>
    </source>
</evidence>
<dbReference type="SMART" id="SM00845">
    <property type="entry name" value="GatB_Yqey"/>
    <property type="match status" value="1"/>
</dbReference>
<dbReference type="EMBL" id="MGEA01000056">
    <property type="protein sequence ID" value="OGL73526.1"/>
    <property type="molecule type" value="Genomic_DNA"/>
</dbReference>
<evidence type="ECO:0000313" key="12">
    <source>
        <dbReference type="EMBL" id="OGL73526.1"/>
    </source>
</evidence>
<gene>
    <name evidence="10" type="primary">gatB</name>
    <name evidence="12" type="ORF">A3C96_02330</name>
</gene>
<dbReference type="HAMAP" id="MF_00121">
    <property type="entry name" value="GatB"/>
    <property type="match status" value="1"/>
</dbReference>
<dbReference type="InterPro" id="IPR023168">
    <property type="entry name" value="GatB_Yqey_C_2"/>
</dbReference>
<keyword evidence="3 10" id="KW-0436">Ligase</keyword>
<dbReference type="InterPro" id="IPR003789">
    <property type="entry name" value="Asn/Gln_tRNA_amidoTrase-B-like"/>
</dbReference>
<dbReference type="InterPro" id="IPR018027">
    <property type="entry name" value="Asn/Gln_amidotransferase"/>
</dbReference>
<dbReference type="GO" id="GO:0070681">
    <property type="term" value="P:glutaminyl-tRNAGln biosynthesis via transamidation"/>
    <property type="evidence" value="ECO:0007669"/>
    <property type="project" value="TreeGrafter"/>
</dbReference>
<dbReference type="NCBIfam" id="TIGR00133">
    <property type="entry name" value="gatB"/>
    <property type="match status" value="1"/>
</dbReference>
<sequence>MRLEPVIGLEIHVQLKTKSKMFCGCSNRGEYEPANTTVCEICLGHPGILPAVNAEAVRFGALVGLALGGKVGGYSKFDRKNYFYPDLPKGYQISQFDLPVVQGGEVAFEVPENGVRRTARVRLTRIHLEEDAAKLQHSADGKSSLVDFNRGGTPLAEIVTEPDFKSPAEAKAFLQELRLIMRYLGVSDADMEKGHLRCDANVSLREVAEQPSDAAVPQLNPKTEVKNINSFRSVERALDYEIKRQTKLWLDGKPPMKQATRGWDDVRGLTVEQRTKEGSSDYRYFPEPDLPPLDLTEMARELAHALPEMPAARRTRFVADYALTPDDARTLCDDLPLADFAEEVFSELQEWATSPTPDGRETKNWEAEKPEFAKLVSGWILTKLNGVMAEHKMDIRTLKITPENFAELLTLIRQKRVTGPNALVILEEMALSGADPSVIMQEKKLESVDDTAELAPIAANVVAANPKAVEDWKSGKTNAAQFLVGQMMRATRGKCPPDMARKLIEEELRRKQ</sequence>
<dbReference type="Gene3D" id="1.10.10.410">
    <property type="match status" value="1"/>
</dbReference>
<dbReference type="GO" id="GO:0050566">
    <property type="term" value="F:asparaginyl-tRNA synthase (glutamine-hydrolyzing) activity"/>
    <property type="evidence" value="ECO:0007669"/>
    <property type="project" value="RHEA"/>
</dbReference>
<feature type="domain" description="Asn/Gln amidotransferase" evidence="11">
    <location>
        <begin position="347"/>
        <end position="508"/>
    </location>
</feature>
<dbReference type="GO" id="GO:0050567">
    <property type="term" value="F:glutaminyl-tRNA synthase (glutamine-hydrolyzing) activity"/>
    <property type="evidence" value="ECO:0007669"/>
    <property type="project" value="UniProtKB-UniRule"/>
</dbReference>
<dbReference type="AlphaFoldDB" id="A0A1F7U5H2"/>
<comment type="catalytic activity">
    <reaction evidence="9 10">
        <text>L-glutamyl-tRNA(Gln) + L-glutamine + ATP + H2O = L-glutaminyl-tRNA(Gln) + L-glutamate + ADP + phosphate + H(+)</text>
        <dbReference type="Rhea" id="RHEA:17521"/>
        <dbReference type="Rhea" id="RHEA-COMP:9681"/>
        <dbReference type="Rhea" id="RHEA-COMP:9684"/>
        <dbReference type="ChEBI" id="CHEBI:15377"/>
        <dbReference type="ChEBI" id="CHEBI:15378"/>
        <dbReference type="ChEBI" id="CHEBI:29985"/>
        <dbReference type="ChEBI" id="CHEBI:30616"/>
        <dbReference type="ChEBI" id="CHEBI:43474"/>
        <dbReference type="ChEBI" id="CHEBI:58359"/>
        <dbReference type="ChEBI" id="CHEBI:78520"/>
        <dbReference type="ChEBI" id="CHEBI:78521"/>
        <dbReference type="ChEBI" id="CHEBI:456216"/>
    </reaction>
</comment>
<dbReference type="PROSITE" id="PS01234">
    <property type="entry name" value="GATB"/>
    <property type="match status" value="1"/>
</dbReference>
<dbReference type="FunFam" id="1.10.10.410:FF:000001">
    <property type="entry name" value="Aspartyl/glutamyl-tRNA(Asn/Gln) amidotransferase subunit B"/>
    <property type="match status" value="1"/>
</dbReference>
<dbReference type="EC" id="6.3.5.-" evidence="10"/>
<evidence type="ECO:0000256" key="9">
    <source>
        <dbReference type="ARBA" id="ARBA00047913"/>
    </source>
</evidence>
<dbReference type="InterPro" id="IPR014746">
    <property type="entry name" value="Gln_synth/guanido_kin_cat_dom"/>
</dbReference>
<dbReference type="Pfam" id="PF02934">
    <property type="entry name" value="GatB_N"/>
    <property type="match status" value="1"/>
</dbReference>
<dbReference type="InterPro" id="IPR006075">
    <property type="entry name" value="Asn/Gln-tRNA_Trfase_suB/E_cat"/>
</dbReference>
<organism evidence="12 13">
    <name type="scientific">Candidatus Uhrbacteria bacterium RIFCSPHIGHO2_02_FULL_60_10</name>
    <dbReference type="NCBI Taxonomy" id="1802392"/>
    <lineage>
        <taxon>Bacteria</taxon>
        <taxon>Candidatus Uhriibacteriota</taxon>
    </lineage>
</organism>
<keyword evidence="6 10" id="KW-0648">Protein biosynthesis</keyword>
<dbReference type="SUPFAM" id="SSF55931">
    <property type="entry name" value="Glutamine synthetase/guanido kinase"/>
    <property type="match status" value="1"/>
</dbReference>
<dbReference type="Proteomes" id="UP000177088">
    <property type="component" value="Unassembled WGS sequence"/>
</dbReference>
<accession>A0A1F7U5H2</accession>
<name>A0A1F7U5H2_9BACT</name>
<protein>
    <recommendedName>
        <fullName evidence="10">Aspartyl/glutamyl-tRNA(Asn/Gln) amidotransferase subunit B</fullName>
        <shortName evidence="10">Asp/Glu-ADT subunit B</shortName>
        <ecNumber evidence="10">6.3.5.-</ecNumber>
    </recommendedName>
</protein>
<dbReference type="PANTHER" id="PTHR11659">
    <property type="entry name" value="GLUTAMYL-TRNA GLN AMIDOTRANSFERASE SUBUNIT B MITOCHONDRIAL AND PROKARYOTIC PET112-RELATED"/>
    <property type="match status" value="1"/>
</dbReference>
<comment type="function">
    <text evidence="7 10">Allows the formation of correctly charged Asn-tRNA(Asn) or Gln-tRNA(Gln) through the transamidation of misacylated Asp-tRNA(Asn) or Glu-tRNA(Gln) in organisms which lack either or both of asparaginyl-tRNA or glutaminyl-tRNA synthetases. The reaction takes place in the presence of glutamine and ATP through an activated phospho-Asp-tRNA(Asn) or phospho-Glu-tRNA(Gln).</text>
</comment>
<evidence type="ECO:0000256" key="10">
    <source>
        <dbReference type="HAMAP-Rule" id="MF_00121"/>
    </source>
</evidence>
<reference evidence="12 13" key="1">
    <citation type="journal article" date="2016" name="Nat. Commun.">
        <title>Thousands of microbial genomes shed light on interconnected biogeochemical processes in an aquifer system.</title>
        <authorList>
            <person name="Anantharaman K."/>
            <person name="Brown C.T."/>
            <person name="Hug L.A."/>
            <person name="Sharon I."/>
            <person name="Castelle C.J."/>
            <person name="Probst A.J."/>
            <person name="Thomas B.C."/>
            <person name="Singh A."/>
            <person name="Wilkins M.J."/>
            <person name="Karaoz U."/>
            <person name="Brodie E.L."/>
            <person name="Williams K.H."/>
            <person name="Hubbard S.S."/>
            <person name="Banfield J.F."/>
        </authorList>
    </citation>
    <scope>NUCLEOTIDE SEQUENCE [LARGE SCALE GENOMIC DNA]</scope>
</reference>
<evidence type="ECO:0000313" key="13">
    <source>
        <dbReference type="Proteomes" id="UP000177088"/>
    </source>
</evidence>
<evidence type="ECO:0000256" key="1">
    <source>
        <dbReference type="ARBA" id="ARBA00005306"/>
    </source>
</evidence>
<keyword evidence="5 10" id="KW-0067">ATP-binding</keyword>
<proteinExistence type="inferred from homology"/>
<comment type="similarity">
    <text evidence="1 10">Belongs to the GatB/GatE family. GatB subfamily.</text>
</comment>
<evidence type="ECO:0000256" key="3">
    <source>
        <dbReference type="ARBA" id="ARBA00022598"/>
    </source>
</evidence>